<dbReference type="Proteomes" id="UP000305398">
    <property type="component" value="Chromosome"/>
</dbReference>
<comment type="cofactor">
    <cofactor evidence="6">
        <name>[2Fe-2S] cluster</name>
        <dbReference type="ChEBI" id="CHEBI:190135"/>
    </cofactor>
</comment>
<evidence type="ECO:0000256" key="7">
    <source>
        <dbReference type="PIRSR" id="PIRSR000216-1"/>
    </source>
</evidence>
<name>A0A5B7ZY58_9BACT</name>
<comment type="similarity">
    <text evidence="1">Belongs to the complex I 24 kDa subunit family.</text>
</comment>
<evidence type="ECO:0000256" key="2">
    <source>
        <dbReference type="ARBA" id="ARBA00022714"/>
    </source>
</evidence>
<dbReference type="Gene3D" id="1.10.10.1590">
    <property type="entry name" value="NADH-quinone oxidoreductase subunit E"/>
    <property type="match status" value="1"/>
</dbReference>
<reference evidence="8 9" key="1">
    <citation type="submission" date="2019-06" db="EMBL/GenBank/DDBJ databases">
        <authorList>
            <person name="Srinivasan S."/>
        </authorList>
    </citation>
    <scope>NUCLEOTIDE SEQUENCE [LARGE SCALE GENOMIC DNA]</scope>
    <source>
        <strain evidence="8 9">17J68-5</strain>
    </source>
</reference>
<keyword evidence="5 7" id="KW-0411">Iron-sulfur</keyword>
<proteinExistence type="inferred from homology"/>
<dbReference type="EMBL" id="CP040896">
    <property type="protein sequence ID" value="QDA58762.1"/>
    <property type="molecule type" value="Genomic_DNA"/>
</dbReference>
<dbReference type="FunFam" id="3.40.30.10:FF:000015">
    <property type="entry name" value="NADH-quinone oxidoreductase subunit E"/>
    <property type="match status" value="1"/>
</dbReference>
<dbReference type="Gene3D" id="3.40.30.10">
    <property type="entry name" value="Glutaredoxin"/>
    <property type="match status" value="1"/>
</dbReference>
<evidence type="ECO:0000256" key="4">
    <source>
        <dbReference type="ARBA" id="ARBA00023004"/>
    </source>
</evidence>
<protein>
    <submittedName>
        <fullName evidence="8">NADH-quinone oxidoreductase subunit NuoE</fullName>
        <ecNumber evidence="8">1.6.5.11</ecNumber>
    </submittedName>
</protein>
<feature type="binding site" evidence="7">
    <location>
        <position position="80"/>
    </location>
    <ligand>
        <name>[2Fe-2S] cluster</name>
        <dbReference type="ChEBI" id="CHEBI:190135"/>
    </ligand>
</feature>
<accession>A0A5B7ZY58</accession>
<feature type="binding site" evidence="7">
    <location>
        <position position="125"/>
    </location>
    <ligand>
        <name>[2Fe-2S] cluster</name>
        <dbReference type="ChEBI" id="CHEBI:190135"/>
    </ligand>
</feature>
<dbReference type="InterPro" id="IPR042128">
    <property type="entry name" value="NuoE_dom"/>
</dbReference>
<dbReference type="GO" id="GO:0051537">
    <property type="term" value="F:2 iron, 2 sulfur cluster binding"/>
    <property type="evidence" value="ECO:0007669"/>
    <property type="project" value="UniProtKB-KW"/>
</dbReference>
<dbReference type="SUPFAM" id="SSF52833">
    <property type="entry name" value="Thioredoxin-like"/>
    <property type="match status" value="1"/>
</dbReference>
<dbReference type="InterPro" id="IPR002023">
    <property type="entry name" value="NuoE-like"/>
</dbReference>
<evidence type="ECO:0000256" key="6">
    <source>
        <dbReference type="ARBA" id="ARBA00034078"/>
    </source>
</evidence>
<comment type="cofactor">
    <cofactor evidence="7">
        <name>[2Fe-2S] cluster</name>
        <dbReference type="ChEBI" id="CHEBI:190135"/>
    </cofactor>
    <text evidence="7">Binds 1 [2Fe-2S] cluster.</text>
</comment>
<keyword evidence="8" id="KW-0560">Oxidoreductase</keyword>
<dbReference type="InterPro" id="IPR041921">
    <property type="entry name" value="NuoE_N"/>
</dbReference>
<dbReference type="InterPro" id="IPR036249">
    <property type="entry name" value="Thioredoxin-like_sf"/>
</dbReference>
<dbReference type="AlphaFoldDB" id="A0A5B7ZY58"/>
<keyword evidence="3 7" id="KW-0479">Metal-binding</keyword>
<evidence type="ECO:0000256" key="3">
    <source>
        <dbReference type="ARBA" id="ARBA00022723"/>
    </source>
</evidence>
<dbReference type="OrthoDB" id="9807941at2"/>
<feature type="binding site" evidence="7">
    <location>
        <position position="85"/>
    </location>
    <ligand>
        <name>[2Fe-2S] cluster</name>
        <dbReference type="ChEBI" id="CHEBI:190135"/>
    </ligand>
</feature>
<dbReference type="RefSeq" id="WP_139513715.1">
    <property type="nucleotide sequence ID" value="NZ_CP040896.1"/>
</dbReference>
<dbReference type="PANTHER" id="PTHR10371:SF3">
    <property type="entry name" value="NADH DEHYDROGENASE [UBIQUINONE] FLAVOPROTEIN 2, MITOCHONDRIAL"/>
    <property type="match status" value="1"/>
</dbReference>
<dbReference type="PIRSF" id="PIRSF000216">
    <property type="entry name" value="NADH_DH_24kDa"/>
    <property type="match status" value="1"/>
</dbReference>
<evidence type="ECO:0000256" key="5">
    <source>
        <dbReference type="ARBA" id="ARBA00023014"/>
    </source>
</evidence>
<dbReference type="NCBIfam" id="TIGR01958">
    <property type="entry name" value="nuoE_fam"/>
    <property type="match status" value="1"/>
</dbReference>
<dbReference type="EC" id="1.6.5.11" evidence="8"/>
<dbReference type="PANTHER" id="PTHR10371">
    <property type="entry name" value="NADH DEHYDROGENASE UBIQUINONE FLAVOPROTEIN 2, MITOCHONDRIAL"/>
    <property type="match status" value="1"/>
</dbReference>
<evidence type="ECO:0000313" key="8">
    <source>
        <dbReference type="EMBL" id="QDA58762.1"/>
    </source>
</evidence>
<gene>
    <name evidence="8" type="primary">nuoE</name>
    <name evidence="8" type="ORF">FHG12_00990</name>
</gene>
<keyword evidence="9" id="KW-1185">Reference proteome</keyword>
<dbReference type="GO" id="GO:0003954">
    <property type="term" value="F:NADH dehydrogenase activity"/>
    <property type="evidence" value="ECO:0007669"/>
    <property type="project" value="TreeGrafter"/>
</dbReference>
<dbReference type="NCBIfam" id="NF005722">
    <property type="entry name" value="PRK07539.1-2"/>
    <property type="match status" value="1"/>
</dbReference>
<evidence type="ECO:0000256" key="1">
    <source>
        <dbReference type="ARBA" id="ARBA00010643"/>
    </source>
</evidence>
<organism evidence="8 9">
    <name type="scientific">Hymenobacter jejuensis</name>
    <dbReference type="NCBI Taxonomy" id="2502781"/>
    <lineage>
        <taxon>Bacteria</taxon>
        <taxon>Pseudomonadati</taxon>
        <taxon>Bacteroidota</taxon>
        <taxon>Cytophagia</taxon>
        <taxon>Cytophagales</taxon>
        <taxon>Hymenobacteraceae</taxon>
        <taxon>Hymenobacter</taxon>
    </lineage>
</organism>
<dbReference type="KEGG" id="hyj:FHG12_00990"/>
<keyword evidence="2 7" id="KW-0001">2Fe-2S</keyword>
<dbReference type="CDD" id="cd03064">
    <property type="entry name" value="TRX_Fd_NuoE"/>
    <property type="match status" value="1"/>
</dbReference>
<feature type="binding site" evidence="7">
    <location>
        <position position="121"/>
    </location>
    <ligand>
        <name>[2Fe-2S] cluster</name>
        <dbReference type="ChEBI" id="CHEBI:190135"/>
    </ligand>
</feature>
<evidence type="ECO:0000313" key="9">
    <source>
        <dbReference type="Proteomes" id="UP000305398"/>
    </source>
</evidence>
<dbReference type="PROSITE" id="PS01099">
    <property type="entry name" value="COMPLEX1_24K"/>
    <property type="match status" value="1"/>
</dbReference>
<dbReference type="Pfam" id="PF01257">
    <property type="entry name" value="2Fe-2S_thioredx"/>
    <property type="match status" value="1"/>
</dbReference>
<keyword evidence="4 7" id="KW-0408">Iron</keyword>
<sequence>MLTAEEILQIEHEISLVPKRKAACIEALKIVQHNRGWISDESLKDVAGIVDMSPAELDSVATFYNLIFRRPVGRHVILLCDSISCWVMGYEEIRDYLFTNLGIQYGQTTEDGRFTLLPNACLGTCDCAPALMIGNDLYRNLTVDQLDEILSKYS</sequence>
<dbReference type="GO" id="GO:0046872">
    <property type="term" value="F:metal ion binding"/>
    <property type="evidence" value="ECO:0007669"/>
    <property type="project" value="UniProtKB-KW"/>
</dbReference>